<proteinExistence type="predicted"/>
<feature type="region of interest" description="Disordered" evidence="1">
    <location>
        <begin position="227"/>
        <end position="252"/>
    </location>
</feature>
<dbReference type="AlphaFoldDB" id="A0A6A5C021"/>
<feature type="region of interest" description="Disordered" evidence="1">
    <location>
        <begin position="87"/>
        <end position="108"/>
    </location>
</feature>
<name>A0A6A5C021_NAEFO</name>
<evidence type="ECO:0000259" key="2">
    <source>
        <dbReference type="Pfam" id="PF15249"/>
    </source>
</evidence>
<feature type="compositionally biased region" description="Low complexity" evidence="1">
    <location>
        <begin position="87"/>
        <end position="100"/>
    </location>
</feature>
<dbReference type="RefSeq" id="XP_044563981.1">
    <property type="nucleotide sequence ID" value="XM_044704715.1"/>
</dbReference>
<gene>
    <name evidence="3" type="ORF">FDP41_001611</name>
</gene>
<dbReference type="Proteomes" id="UP000444721">
    <property type="component" value="Unassembled WGS sequence"/>
</dbReference>
<feature type="region of interest" description="Disordered" evidence="1">
    <location>
        <begin position="469"/>
        <end position="489"/>
    </location>
</feature>
<dbReference type="OMA" id="NTSMMIN"/>
<organism evidence="3 4">
    <name type="scientific">Naegleria fowleri</name>
    <name type="common">Brain eating amoeba</name>
    <dbReference type="NCBI Taxonomy" id="5763"/>
    <lineage>
        <taxon>Eukaryota</taxon>
        <taxon>Discoba</taxon>
        <taxon>Heterolobosea</taxon>
        <taxon>Tetramitia</taxon>
        <taxon>Eutetramitia</taxon>
        <taxon>Vahlkampfiidae</taxon>
        <taxon>Naegleria</taxon>
    </lineage>
</organism>
<sequence>MNPNNFTNLQIQQLLQQQNNMPNMNNSFLLSGNNGGMMAPNNNVPMGFTPGQVGMMNFANNQNMMSTALPNGGSIGNAGNMVLNRASTPTSTSTTTTTTSVMQNPTQPTNINMGMQGNGILPLLLMQNPGLVQLLNLLSQNGIQPTPQLLQTLLTQPNLNLGMLQASLNPSMMAANNGGMMNNVNMNTMQQPQTTTQPIINNATMQAMNNLTAKTMLPNTVPPHVTIQNQPGTTLHRSTPTSSITGASTPPPNLLLQNGTPVISNIPSSTSNFNNQNISSTVHPNIPSSSTILTSNVNNPLRPTTIKTEQQPVTKIEALSNVPTGNSFVVLNNMIQNNPAMIGKNTTNIDNTSMMINSTSQIKDKRKLALEPDYRTPFRSLEDCATRLEPFKEVFHYSIKKDPSWEDKIKSVAERFSKSANIADKHVHEISKRELERAYGPEEDIFFLRRIKELEEKLWESEKEEIIRKREEEKKKSSTSTNGGANTVVMSSGDVEDTNLDNIFPELNAANTNNMVHLNPSQPMNGVTYNNQMGDDLDFDKIFSDEDNSGTTLIDSMYTGQNSAQSPYNNGQSYSMTNQGGFDDNEFF</sequence>
<dbReference type="InterPro" id="IPR015671">
    <property type="entry name" value="GSCR1_dom"/>
</dbReference>
<dbReference type="Pfam" id="PF15249">
    <property type="entry name" value="GLTSCR1"/>
    <property type="match status" value="1"/>
</dbReference>
<feature type="compositionally biased region" description="Polar residues" evidence="1">
    <location>
        <begin position="560"/>
        <end position="580"/>
    </location>
</feature>
<dbReference type="GeneID" id="68108829"/>
<comment type="caution">
    <text evidence="3">The sequence shown here is derived from an EMBL/GenBank/DDBJ whole genome shotgun (WGS) entry which is preliminary data.</text>
</comment>
<evidence type="ECO:0000256" key="1">
    <source>
        <dbReference type="SAM" id="MobiDB-lite"/>
    </source>
</evidence>
<protein>
    <recommendedName>
        <fullName evidence="2">GLTSCR protein conserved domain-containing protein</fullName>
    </recommendedName>
</protein>
<dbReference type="VEuPathDB" id="AmoebaDB:FDP41_001611"/>
<feature type="region of interest" description="Disordered" evidence="1">
    <location>
        <begin position="560"/>
        <end position="588"/>
    </location>
</feature>
<keyword evidence="4" id="KW-1185">Reference proteome</keyword>
<evidence type="ECO:0000313" key="4">
    <source>
        <dbReference type="Proteomes" id="UP000444721"/>
    </source>
</evidence>
<dbReference type="VEuPathDB" id="AmoebaDB:NfTy_054130"/>
<feature type="domain" description="GLTSCR protein conserved" evidence="2">
    <location>
        <begin position="367"/>
        <end position="463"/>
    </location>
</feature>
<dbReference type="VEuPathDB" id="AmoebaDB:NF0109800"/>
<dbReference type="OrthoDB" id="2556847at2759"/>
<evidence type="ECO:0000313" key="3">
    <source>
        <dbReference type="EMBL" id="KAF0979268.1"/>
    </source>
</evidence>
<accession>A0A6A5C021</accession>
<reference evidence="3 4" key="1">
    <citation type="journal article" date="2019" name="Sci. Rep.">
        <title>Nanopore sequencing improves the draft genome of the human pathogenic amoeba Naegleria fowleri.</title>
        <authorList>
            <person name="Liechti N."/>
            <person name="Schurch N."/>
            <person name="Bruggmann R."/>
            <person name="Wittwer M."/>
        </authorList>
    </citation>
    <scope>NUCLEOTIDE SEQUENCE [LARGE SCALE GENOMIC DNA]</scope>
    <source>
        <strain evidence="3 4">ATCC 30894</strain>
    </source>
</reference>
<dbReference type="EMBL" id="VFQX01000027">
    <property type="protein sequence ID" value="KAF0979268.1"/>
    <property type="molecule type" value="Genomic_DNA"/>
</dbReference>
<feature type="compositionally biased region" description="Polar residues" evidence="1">
    <location>
        <begin position="227"/>
        <end position="248"/>
    </location>
</feature>